<feature type="region of interest" description="Disordered" evidence="16">
    <location>
        <begin position="1"/>
        <end position="21"/>
    </location>
</feature>
<comment type="subcellular location">
    <subcellularLocation>
        <location evidence="2">Membrane</location>
    </subcellularLocation>
</comment>
<evidence type="ECO:0000256" key="4">
    <source>
        <dbReference type="ARBA" id="ARBA00010550"/>
    </source>
</evidence>
<dbReference type="Proteomes" id="UP000019335">
    <property type="component" value="Chromosome 7"/>
</dbReference>
<evidence type="ECO:0000256" key="9">
    <source>
        <dbReference type="ARBA" id="ARBA00022801"/>
    </source>
</evidence>
<dbReference type="GO" id="GO:0004176">
    <property type="term" value="F:ATP-dependent peptidase activity"/>
    <property type="evidence" value="ECO:0007669"/>
    <property type="project" value="TreeGrafter"/>
</dbReference>
<dbReference type="GO" id="GO:0006508">
    <property type="term" value="P:proteolysis"/>
    <property type="evidence" value="ECO:0007669"/>
    <property type="project" value="UniProtKB-KW"/>
</dbReference>
<evidence type="ECO:0000313" key="18">
    <source>
        <dbReference type="EMBL" id="EWM27136.1"/>
    </source>
</evidence>
<gene>
    <name evidence="18" type="ORF">Naga_100010g62</name>
</gene>
<keyword evidence="12" id="KW-1133">Transmembrane helix</keyword>
<dbReference type="GO" id="GO:0016020">
    <property type="term" value="C:membrane"/>
    <property type="evidence" value="ECO:0007669"/>
    <property type="project" value="UniProtKB-SubCell"/>
</dbReference>
<dbReference type="GO" id="GO:0010304">
    <property type="term" value="P:PSII associated light-harvesting complex II catabolic process"/>
    <property type="evidence" value="ECO:0007669"/>
    <property type="project" value="UniProtKB-ARBA"/>
</dbReference>
<proteinExistence type="inferred from homology"/>
<reference evidence="18 19" key="1">
    <citation type="journal article" date="2014" name="Mol. Plant">
        <title>Chromosome Scale Genome Assembly and Transcriptome Profiling of Nannochloropsis gaditana in Nitrogen Depletion.</title>
        <authorList>
            <person name="Corteggiani Carpinelli E."/>
            <person name="Telatin A."/>
            <person name="Vitulo N."/>
            <person name="Forcato C."/>
            <person name="D'Angelo M."/>
            <person name="Schiavon R."/>
            <person name="Vezzi A."/>
            <person name="Giacometti G.M."/>
            <person name="Morosinotto T."/>
            <person name="Valle G."/>
        </authorList>
    </citation>
    <scope>NUCLEOTIDE SEQUENCE [LARGE SCALE GENOMIC DNA]</scope>
    <source>
        <strain evidence="18 19">B-31</strain>
    </source>
</reference>
<keyword evidence="5 18" id="KW-0645">Protease</keyword>
<evidence type="ECO:0000256" key="1">
    <source>
        <dbReference type="ARBA" id="ARBA00001947"/>
    </source>
</evidence>
<evidence type="ECO:0000256" key="12">
    <source>
        <dbReference type="ARBA" id="ARBA00022989"/>
    </source>
</evidence>
<dbReference type="PANTHER" id="PTHR23076">
    <property type="entry name" value="METALLOPROTEASE M41 FTSH"/>
    <property type="match status" value="1"/>
</dbReference>
<dbReference type="InterPro" id="IPR003960">
    <property type="entry name" value="ATPase_AAA_CS"/>
</dbReference>
<dbReference type="SUPFAM" id="SSF52540">
    <property type="entry name" value="P-loop containing nucleoside triphosphate hydrolases"/>
    <property type="match status" value="1"/>
</dbReference>
<evidence type="ECO:0000256" key="16">
    <source>
        <dbReference type="SAM" id="MobiDB-lite"/>
    </source>
</evidence>
<dbReference type="OrthoDB" id="1413014at2759"/>
<keyword evidence="19" id="KW-1185">Reference proteome</keyword>
<dbReference type="InterPro" id="IPR027417">
    <property type="entry name" value="P-loop_NTPase"/>
</dbReference>
<dbReference type="GO" id="GO:0046872">
    <property type="term" value="F:metal ion binding"/>
    <property type="evidence" value="ECO:0007669"/>
    <property type="project" value="UniProtKB-KW"/>
</dbReference>
<accession>W7U2P3</accession>
<comment type="similarity">
    <text evidence="4">In the N-terminal section; belongs to the AAA ATPase family.</text>
</comment>
<evidence type="ECO:0000256" key="15">
    <source>
        <dbReference type="RuleBase" id="RU003651"/>
    </source>
</evidence>
<keyword evidence="11 15" id="KW-0067">ATP-binding</keyword>
<protein>
    <submittedName>
        <fullName evidence="18">Atp-dependent metalloprotease</fullName>
    </submittedName>
</protein>
<keyword evidence="6" id="KW-0812">Transmembrane</keyword>
<keyword evidence="14" id="KW-0472">Membrane</keyword>
<evidence type="ECO:0000313" key="19">
    <source>
        <dbReference type="Proteomes" id="UP000019335"/>
    </source>
</evidence>
<dbReference type="PANTHER" id="PTHR23076:SF97">
    <property type="entry name" value="ATP-DEPENDENT ZINC METALLOPROTEASE YME1L1"/>
    <property type="match status" value="1"/>
</dbReference>
<dbReference type="CDD" id="cd19501">
    <property type="entry name" value="RecA-like_FtsH"/>
    <property type="match status" value="1"/>
</dbReference>
<evidence type="ECO:0000256" key="5">
    <source>
        <dbReference type="ARBA" id="ARBA00022670"/>
    </source>
</evidence>
<comment type="caution">
    <text evidence="18">The sequence shown here is derived from an EMBL/GenBank/DDBJ whole genome shotgun (WGS) entry which is preliminary data.</text>
</comment>
<evidence type="ECO:0000256" key="13">
    <source>
        <dbReference type="ARBA" id="ARBA00023049"/>
    </source>
</evidence>
<evidence type="ECO:0000259" key="17">
    <source>
        <dbReference type="SMART" id="SM00382"/>
    </source>
</evidence>
<dbReference type="GO" id="GO:0008237">
    <property type="term" value="F:metallopeptidase activity"/>
    <property type="evidence" value="ECO:0007669"/>
    <property type="project" value="UniProtKB-KW"/>
</dbReference>
<name>W7U2P3_9STRA</name>
<dbReference type="Gene3D" id="3.40.50.300">
    <property type="entry name" value="P-loop containing nucleotide triphosphate hydrolases"/>
    <property type="match status" value="1"/>
</dbReference>
<dbReference type="Gene3D" id="1.10.8.60">
    <property type="match status" value="1"/>
</dbReference>
<keyword evidence="7" id="KW-0479">Metal-binding</keyword>
<feature type="compositionally biased region" description="Low complexity" evidence="16">
    <location>
        <begin position="11"/>
        <end position="21"/>
    </location>
</feature>
<evidence type="ECO:0000256" key="6">
    <source>
        <dbReference type="ARBA" id="ARBA00022692"/>
    </source>
</evidence>
<sequence length="468" mass="51476">MANALSPRGQISTMSSPSFSSSRSWMISSILTKLLGITKYLWPRAPVYLPFSDFVKHAQEGKLASVMMNQDKFEVQMKAGDSIMLAGGASLVPSSKVSRQQIYHTSVIPQLDRQWIVEMLQKNGVRFGTGTPSWSRRMVTLLLTIAPFLYLALVYRMMNKLYNPTDSVGRERKNLQQKPKKRVITFKDVAGIDAAKLELVEVVNFLRDRARYDAIGARLPKGILLSGAPGTGKTLLARAVANEAGVSFISCSASEFCELLVGRGAARMRDLFQRGFSSSPCIIFIDELDALAKTRGSFSSNDEREQTLNQLLCEMDGFEGGENCVLVIAATNRPEVLDPALIRPGRFDRHIAVGLPDTRGRRAILDVHSRHVCLAPGVDMQRIATRSKGYSGAELSNVVNEAALLAVRAGLGVTTQACFEEALERNNQSRILALQLDGFGNGDMGVNSTVQDLHNKLQNRNRTNLQDP</sequence>
<dbReference type="InterPro" id="IPR041569">
    <property type="entry name" value="AAA_lid_3"/>
</dbReference>
<dbReference type="AlphaFoldDB" id="W7U2P3"/>
<dbReference type="InterPro" id="IPR003959">
    <property type="entry name" value="ATPase_AAA_core"/>
</dbReference>
<comment type="cofactor">
    <cofactor evidence="1">
        <name>Zn(2+)</name>
        <dbReference type="ChEBI" id="CHEBI:29105"/>
    </cofactor>
</comment>
<evidence type="ECO:0000256" key="11">
    <source>
        <dbReference type="ARBA" id="ARBA00022840"/>
    </source>
</evidence>
<evidence type="ECO:0000256" key="10">
    <source>
        <dbReference type="ARBA" id="ARBA00022833"/>
    </source>
</evidence>
<evidence type="ECO:0000256" key="14">
    <source>
        <dbReference type="ARBA" id="ARBA00023136"/>
    </source>
</evidence>
<organism evidence="18 19">
    <name type="scientific">Nannochloropsis gaditana</name>
    <dbReference type="NCBI Taxonomy" id="72520"/>
    <lineage>
        <taxon>Eukaryota</taxon>
        <taxon>Sar</taxon>
        <taxon>Stramenopiles</taxon>
        <taxon>Ochrophyta</taxon>
        <taxon>Eustigmatophyceae</taxon>
        <taxon>Eustigmatales</taxon>
        <taxon>Monodopsidaceae</taxon>
        <taxon>Nannochloropsis</taxon>
    </lineage>
</organism>
<keyword evidence="8 15" id="KW-0547">Nucleotide-binding</keyword>
<dbReference type="Pfam" id="PF00004">
    <property type="entry name" value="AAA"/>
    <property type="match status" value="1"/>
</dbReference>
<dbReference type="FunFam" id="1.10.8.60:FF:000001">
    <property type="entry name" value="ATP-dependent zinc metalloprotease FtsH"/>
    <property type="match status" value="1"/>
</dbReference>
<feature type="domain" description="AAA+ ATPase" evidence="17">
    <location>
        <begin position="219"/>
        <end position="357"/>
    </location>
</feature>
<keyword evidence="10" id="KW-0862">Zinc</keyword>
<dbReference type="FunFam" id="3.40.50.300:FF:000001">
    <property type="entry name" value="ATP-dependent zinc metalloprotease FtsH"/>
    <property type="match status" value="1"/>
</dbReference>
<dbReference type="GO" id="GO:0016887">
    <property type="term" value="F:ATP hydrolysis activity"/>
    <property type="evidence" value="ECO:0007669"/>
    <property type="project" value="InterPro"/>
</dbReference>
<comment type="similarity">
    <text evidence="15">Belongs to the AAA ATPase family.</text>
</comment>
<evidence type="ECO:0000256" key="2">
    <source>
        <dbReference type="ARBA" id="ARBA00004370"/>
    </source>
</evidence>
<evidence type="ECO:0000256" key="8">
    <source>
        <dbReference type="ARBA" id="ARBA00022741"/>
    </source>
</evidence>
<dbReference type="PROSITE" id="PS00674">
    <property type="entry name" value="AAA"/>
    <property type="match status" value="1"/>
</dbReference>
<keyword evidence="9" id="KW-0378">Hydrolase</keyword>
<evidence type="ECO:0000256" key="3">
    <source>
        <dbReference type="ARBA" id="ARBA00010044"/>
    </source>
</evidence>
<dbReference type="SMART" id="SM00382">
    <property type="entry name" value="AAA"/>
    <property type="match status" value="1"/>
</dbReference>
<dbReference type="EMBL" id="AZIL01000517">
    <property type="protein sequence ID" value="EWM27136.1"/>
    <property type="molecule type" value="Genomic_DNA"/>
</dbReference>
<dbReference type="GO" id="GO:0005524">
    <property type="term" value="F:ATP binding"/>
    <property type="evidence" value="ECO:0007669"/>
    <property type="project" value="UniProtKB-KW"/>
</dbReference>
<dbReference type="InterPro" id="IPR003593">
    <property type="entry name" value="AAA+_ATPase"/>
</dbReference>
<dbReference type="Pfam" id="PF17862">
    <property type="entry name" value="AAA_lid_3"/>
    <property type="match status" value="1"/>
</dbReference>
<comment type="similarity">
    <text evidence="3">In the C-terminal section; belongs to the peptidase M41 family.</text>
</comment>
<evidence type="ECO:0000256" key="7">
    <source>
        <dbReference type="ARBA" id="ARBA00022723"/>
    </source>
</evidence>
<keyword evidence="13 18" id="KW-0482">Metalloprotease</keyword>